<reference evidence="2" key="1">
    <citation type="journal article" date="2013" name="Proc. Natl. Acad. Sci. U.S.A.">
        <title>Improving the coverage of the cyanobacterial phylum using diversity-driven genome sequencing.</title>
        <authorList>
            <person name="Shih P.M."/>
            <person name="Wu D."/>
            <person name="Latifi A."/>
            <person name="Axen S.D."/>
            <person name="Fewer D.P."/>
            <person name="Talla E."/>
            <person name="Calteau A."/>
            <person name="Cai F."/>
            <person name="Tandeau de Marsac N."/>
            <person name="Rippka R."/>
            <person name="Herdman M."/>
            <person name="Sivonen K."/>
            <person name="Coursin T."/>
            <person name="Laurent T."/>
            <person name="Goodwin L."/>
            <person name="Nolan M."/>
            <person name="Davenport K.W."/>
            <person name="Han C.S."/>
            <person name="Rubin E.M."/>
            <person name="Eisen J.A."/>
            <person name="Woyke T."/>
            <person name="Gugger M."/>
            <person name="Kerfeld C.A."/>
        </authorList>
    </citation>
    <scope>NUCLEOTIDE SEQUENCE [LARGE SCALE GENOMIC DNA]</scope>
    <source>
        <strain evidence="2">ATCC 27899 / PCC 7122</strain>
    </source>
</reference>
<evidence type="ECO:0000313" key="1">
    <source>
        <dbReference type="EMBL" id="AFZ56139.1"/>
    </source>
</evidence>
<organism evidence="1 2">
    <name type="scientific">Anabaena cylindrica (strain ATCC 27899 / PCC 7122)</name>
    <dbReference type="NCBI Taxonomy" id="272123"/>
    <lineage>
        <taxon>Bacteria</taxon>
        <taxon>Bacillati</taxon>
        <taxon>Cyanobacteriota</taxon>
        <taxon>Cyanophyceae</taxon>
        <taxon>Nostocales</taxon>
        <taxon>Nostocaceae</taxon>
        <taxon>Anabaena</taxon>
    </lineage>
</organism>
<keyword evidence="2" id="KW-1185">Reference proteome</keyword>
<dbReference type="AlphaFoldDB" id="K9ZBN0"/>
<dbReference type="OrthoDB" id="9989753at2"/>
<name>K9ZBN0_ANACC</name>
<dbReference type="PATRIC" id="fig|272123.3.peg.589"/>
<evidence type="ECO:0000313" key="2">
    <source>
        <dbReference type="Proteomes" id="UP000010474"/>
    </source>
</evidence>
<dbReference type="KEGG" id="acy:Anacy_0544"/>
<accession>K9ZBN0</accession>
<proteinExistence type="predicted"/>
<protein>
    <submittedName>
        <fullName evidence="1">Uncharacterized protein</fullName>
    </submittedName>
</protein>
<dbReference type="Proteomes" id="UP000010474">
    <property type="component" value="Chromosome"/>
</dbReference>
<dbReference type="HOGENOM" id="CLU_2912276_0_0_3"/>
<sequence>MLHLVTQSVIQPPKLMICLAVTTKSMSFSSPNTAANQPASGWFLFPTSTPCPKIVFYVTMH</sequence>
<dbReference type="RefSeq" id="WP_015212793.1">
    <property type="nucleotide sequence ID" value="NC_019771.1"/>
</dbReference>
<dbReference type="EMBL" id="CP003659">
    <property type="protein sequence ID" value="AFZ56139.1"/>
    <property type="molecule type" value="Genomic_DNA"/>
</dbReference>
<gene>
    <name evidence="1" type="ordered locus">Anacy_0544</name>
</gene>